<name>A0A0H2M8H7_VARPD</name>
<dbReference type="GO" id="GO:0004467">
    <property type="term" value="F:long-chain fatty acid-CoA ligase activity"/>
    <property type="evidence" value="ECO:0007669"/>
    <property type="project" value="UniProtKB-EC"/>
</dbReference>
<evidence type="ECO:0000259" key="4">
    <source>
        <dbReference type="Pfam" id="PF13193"/>
    </source>
</evidence>
<keyword evidence="6" id="KW-1185">Reference proteome</keyword>
<dbReference type="InterPro" id="IPR042099">
    <property type="entry name" value="ANL_N_sf"/>
</dbReference>
<gene>
    <name evidence="5" type="primary">lcfB1</name>
    <name evidence="5" type="ORF">VPARA_05410</name>
</gene>
<evidence type="ECO:0000313" key="6">
    <source>
        <dbReference type="Proteomes" id="UP000035170"/>
    </source>
</evidence>
<protein>
    <submittedName>
        <fullName evidence="5">Long-chain-fatty-acid--CoA ligase</fullName>
        <ecNumber evidence="5">6.2.1.3</ecNumber>
    </submittedName>
</protein>
<proteinExistence type="inferred from homology"/>
<comment type="caution">
    <text evidence="5">The sequence shown here is derived from an EMBL/GenBank/DDBJ whole genome shotgun (WGS) entry which is preliminary data.</text>
</comment>
<dbReference type="Pfam" id="PF00501">
    <property type="entry name" value="AMP-binding"/>
    <property type="match status" value="1"/>
</dbReference>
<feature type="domain" description="AMP-dependent synthetase/ligase" evidence="3">
    <location>
        <begin position="2"/>
        <end position="305"/>
    </location>
</feature>
<comment type="similarity">
    <text evidence="1">Belongs to the ATP-dependent AMP-binding enzyme family.</text>
</comment>
<dbReference type="Pfam" id="PF13193">
    <property type="entry name" value="AMP-binding_C"/>
    <property type="match status" value="1"/>
</dbReference>
<dbReference type="AlphaFoldDB" id="A0A0H2M8H7"/>
<evidence type="ECO:0000256" key="2">
    <source>
        <dbReference type="ARBA" id="ARBA00022598"/>
    </source>
</evidence>
<dbReference type="PATRIC" id="fig|34073.19.peg.543"/>
<dbReference type="InterPro" id="IPR025110">
    <property type="entry name" value="AMP-bd_C"/>
</dbReference>
<reference evidence="5 6" key="1">
    <citation type="submission" date="2015-03" db="EMBL/GenBank/DDBJ databases">
        <title>Genome sequence of Variovorax paradoxus TBEA6.</title>
        <authorList>
            <person name="Poehlein A."/>
            <person name="Schuldes J."/>
            <person name="Wuebbeler J.H."/>
            <person name="Hiessl S."/>
            <person name="Steinbuechel A."/>
            <person name="Daniel R."/>
        </authorList>
    </citation>
    <scope>NUCLEOTIDE SEQUENCE [LARGE SCALE GENOMIC DNA]</scope>
    <source>
        <strain evidence="5 6">TBEA6</strain>
    </source>
</reference>
<dbReference type="PANTHER" id="PTHR43201:SF5">
    <property type="entry name" value="MEDIUM-CHAIN ACYL-COA LIGASE ACSF2, MITOCHONDRIAL"/>
    <property type="match status" value="1"/>
</dbReference>
<dbReference type="Gene3D" id="3.30.300.30">
    <property type="match status" value="1"/>
</dbReference>
<evidence type="ECO:0000256" key="1">
    <source>
        <dbReference type="ARBA" id="ARBA00006432"/>
    </source>
</evidence>
<feature type="domain" description="AMP-binding enzyme C-terminal" evidence="4">
    <location>
        <begin position="356"/>
        <end position="430"/>
    </location>
</feature>
<dbReference type="Proteomes" id="UP000035170">
    <property type="component" value="Unassembled WGS sequence"/>
</dbReference>
<organism evidence="5 6">
    <name type="scientific">Variovorax paradoxus</name>
    <dbReference type="NCBI Taxonomy" id="34073"/>
    <lineage>
        <taxon>Bacteria</taxon>
        <taxon>Pseudomonadati</taxon>
        <taxon>Pseudomonadota</taxon>
        <taxon>Betaproteobacteria</taxon>
        <taxon>Burkholderiales</taxon>
        <taxon>Comamonadaceae</taxon>
        <taxon>Variovorax</taxon>
    </lineage>
</organism>
<dbReference type="InterPro" id="IPR000873">
    <property type="entry name" value="AMP-dep_synth/lig_dom"/>
</dbReference>
<sequence length="453" mass="48327">MLVGENSATLAALILGLGAVDATAVLENARRTKQEIARIREHAQPRRVIYLVENSPEARQHAVEAGATIVEVDGLDPVGVGPVDLDATPDAVLGTAQDIAVQIYTTGTTGAPKGVMLTHANLLFLSRRMLEYREMNAQDRVYCVLPITHVMGLAVVFGGTLRAGGHLLMAARFEPAGCADALSRYEATVLQGAPAMFAKLAQYAASSEWTPPSLRLISAGGAPIDPTVKAQTEALFGLPLHNGYGLTEACALCWTRLNEPRDDTSVGKPVPGVEVKVLDVDGKEVPQGAVGELWARGPQIMTGYFRDPERTAAALVEGGWFCTEDLARVDEAGNVFIVGRTKELIISGGFNVYPLEVENALNAHPAIAQAAVVGRDAEGSEEVVAVIELMRGSELTMADLKAFLSEQISPYKRPKHVYVVAALPASPNGKLLKAQIRRLVSDPENFVVARALK</sequence>
<dbReference type="InterPro" id="IPR045851">
    <property type="entry name" value="AMP-bd_C_sf"/>
</dbReference>
<dbReference type="GO" id="GO:0031956">
    <property type="term" value="F:medium-chain fatty acid-CoA ligase activity"/>
    <property type="evidence" value="ECO:0007669"/>
    <property type="project" value="TreeGrafter"/>
</dbReference>
<dbReference type="SUPFAM" id="SSF56801">
    <property type="entry name" value="Acetyl-CoA synthetase-like"/>
    <property type="match status" value="1"/>
</dbReference>
<evidence type="ECO:0000313" key="5">
    <source>
        <dbReference type="EMBL" id="KLN58426.1"/>
    </source>
</evidence>
<accession>A0A0H2M8H7</accession>
<dbReference type="EMBL" id="JZWI01000003">
    <property type="protein sequence ID" value="KLN58426.1"/>
    <property type="molecule type" value="Genomic_DNA"/>
</dbReference>
<dbReference type="EC" id="6.2.1.3" evidence="5"/>
<dbReference type="CDD" id="cd04433">
    <property type="entry name" value="AFD_class_I"/>
    <property type="match status" value="1"/>
</dbReference>
<dbReference type="PANTHER" id="PTHR43201">
    <property type="entry name" value="ACYL-COA SYNTHETASE"/>
    <property type="match status" value="1"/>
</dbReference>
<dbReference type="Gene3D" id="3.40.50.12780">
    <property type="entry name" value="N-terminal domain of ligase-like"/>
    <property type="match status" value="1"/>
</dbReference>
<keyword evidence="2 5" id="KW-0436">Ligase</keyword>
<evidence type="ECO:0000259" key="3">
    <source>
        <dbReference type="Pfam" id="PF00501"/>
    </source>
</evidence>